<feature type="compositionally biased region" description="Basic and acidic residues" evidence="1">
    <location>
        <begin position="97"/>
        <end position="111"/>
    </location>
</feature>
<gene>
    <name evidence="2" type="ORF">PXEA_LOCUS17993</name>
</gene>
<evidence type="ECO:0000256" key="1">
    <source>
        <dbReference type="SAM" id="MobiDB-lite"/>
    </source>
</evidence>
<protein>
    <submittedName>
        <fullName evidence="2">Uncharacterized protein</fullName>
    </submittedName>
</protein>
<comment type="caution">
    <text evidence="2">The sequence shown here is derived from an EMBL/GenBank/DDBJ whole genome shotgun (WGS) entry which is preliminary data.</text>
</comment>
<dbReference type="EMBL" id="CAAALY010068377">
    <property type="protein sequence ID" value="VEL24553.1"/>
    <property type="molecule type" value="Genomic_DNA"/>
</dbReference>
<accession>A0A3S5A0Q6</accession>
<evidence type="ECO:0000313" key="2">
    <source>
        <dbReference type="EMBL" id="VEL24553.1"/>
    </source>
</evidence>
<feature type="region of interest" description="Disordered" evidence="1">
    <location>
        <begin position="97"/>
        <end position="120"/>
    </location>
</feature>
<name>A0A3S5A0Q6_9PLAT</name>
<evidence type="ECO:0000313" key="3">
    <source>
        <dbReference type="Proteomes" id="UP000784294"/>
    </source>
</evidence>
<organism evidence="2 3">
    <name type="scientific">Protopolystoma xenopodis</name>
    <dbReference type="NCBI Taxonomy" id="117903"/>
    <lineage>
        <taxon>Eukaryota</taxon>
        <taxon>Metazoa</taxon>
        <taxon>Spiralia</taxon>
        <taxon>Lophotrochozoa</taxon>
        <taxon>Platyhelminthes</taxon>
        <taxon>Monogenea</taxon>
        <taxon>Polyopisthocotylea</taxon>
        <taxon>Polystomatidea</taxon>
        <taxon>Polystomatidae</taxon>
        <taxon>Protopolystoma</taxon>
    </lineage>
</organism>
<proteinExistence type="predicted"/>
<dbReference type="Proteomes" id="UP000784294">
    <property type="component" value="Unassembled WGS sequence"/>
</dbReference>
<dbReference type="AlphaFoldDB" id="A0A3S5A0Q6"/>
<sequence length="120" mass="13753">MQIFEKFVKPAFRVPTAVSSHPRFTRPPPSPPLPLLCPGRPASIGSATELQSPHVTFRLHELRQKLVFEVDQSYVAYEIPAGNLVWWAHQYRHPRREEDRILSPRNGDTHSLRHSRVGLG</sequence>
<keyword evidence="3" id="KW-1185">Reference proteome</keyword>
<reference evidence="2" key="1">
    <citation type="submission" date="2018-11" db="EMBL/GenBank/DDBJ databases">
        <authorList>
            <consortium name="Pathogen Informatics"/>
        </authorList>
    </citation>
    <scope>NUCLEOTIDE SEQUENCE</scope>
</reference>